<gene>
    <name evidence="1" type="ORF">L6452_32018</name>
</gene>
<name>A0ACB8Z349_ARCLA</name>
<accession>A0ACB8Z349</accession>
<organism evidence="1 2">
    <name type="scientific">Arctium lappa</name>
    <name type="common">Greater burdock</name>
    <name type="synonym">Lappa major</name>
    <dbReference type="NCBI Taxonomy" id="4217"/>
    <lineage>
        <taxon>Eukaryota</taxon>
        <taxon>Viridiplantae</taxon>
        <taxon>Streptophyta</taxon>
        <taxon>Embryophyta</taxon>
        <taxon>Tracheophyta</taxon>
        <taxon>Spermatophyta</taxon>
        <taxon>Magnoliopsida</taxon>
        <taxon>eudicotyledons</taxon>
        <taxon>Gunneridae</taxon>
        <taxon>Pentapetalae</taxon>
        <taxon>asterids</taxon>
        <taxon>campanulids</taxon>
        <taxon>Asterales</taxon>
        <taxon>Asteraceae</taxon>
        <taxon>Carduoideae</taxon>
        <taxon>Cardueae</taxon>
        <taxon>Arctiinae</taxon>
        <taxon>Arctium</taxon>
    </lineage>
</organism>
<reference evidence="1 2" key="2">
    <citation type="journal article" date="2022" name="Mol. Ecol. Resour.">
        <title>The genomes of chicory, endive, great burdock and yacon provide insights into Asteraceae paleo-polyploidization history and plant inulin production.</title>
        <authorList>
            <person name="Fan W."/>
            <person name="Wang S."/>
            <person name="Wang H."/>
            <person name="Wang A."/>
            <person name="Jiang F."/>
            <person name="Liu H."/>
            <person name="Zhao H."/>
            <person name="Xu D."/>
            <person name="Zhang Y."/>
        </authorList>
    </citation>
    <scope>NUCLEOTIDE SEQUENCE [LARGE SCALE GENOMIC DNA]</scope>
    <source>
        <strain evidence="2">cv. Niubang</strain>
    </source>
</reference>
<keyword evidence="2" id="KW-1185">Reference proteome</keyword>
<proteinExistence type="predicted"/>
<dbReference type="EMBL" id="CM042057">
    <property type="protein sequence ID" value="KAI3692207.1"/>
    <property type="molecule type" value="Genomic_DNA"/>
</dbReference>
<dbReference type="Proteomes" id="UP001055879">
    <property type="component" value="Linkage Group LG11"/>
</dbReference>
<evidence type="ECO:0000313" key="2">
    <source>
        <dbReference type="Proteomes" id="UP001055879"/>
    </source>
</evidence>
<protein>
    <submittedName>
        <fullName evidence="1">Uncharacterized protein</fullName>
    </submittedName>
</protein>
<sequence>MYYLKSSSSSSQIHVAVVPYAQLTILFFFFSGASGATFTVVNDCGFTVWPGIITLNANDFNFTGFKLTKGTSRSFQVPVGWRGRIWGRTGCTFDESGRGSCTTGACGTHEMECNRGEDPTATIAEFALNQFNDMDFYDVSLVNGYNIQMLVKPDSTLYGCPETGCIQDLNQRCPTELTLKGRTGCMGPCQAFGSPEDCCDNSTCGPTQYSRLFKSACPRSYSYPKDDATSTFTCMGGNYTIRFCPPTHAFSTIKLGQQIGPTDQLVSTSGKFTLGFFKSDYSYLGIWHTNDFQSRKVWVGNPNAPVISTSGAHALSMDPKTGNLIIVDRGKTLTNITDLQAGPNPDLIATLEDNGNLLLIKTIDKSILWQSFDHPTNILLPGMKLGSNMKAGHTWTLTSWLSDEISDSGAFTLSWEPMEEASQRLMIRRRCNPTGQVGIYIIKHFSICNGCIESSLTQCRREVDSFSERNGDFAPDMTRNVVDDDSSLSISDCFVKCWNDCTCVGFASSATNGTGCAIWSGSNSFIVSPRNTSTLKYVISQNAISSSTEYERRERDEYFLGLTASESFKDVHQLEGNGGNGNNLLLFSLTSIMAATDDFSIENKLGQGGFGPVYKAWELWRQGDALALMDPTLGSTCVVQQFLRTVHVALLCVQESATDRPTTSDMISMLLNDTMLLPTPNKPAFVIRREETRSTSDESRPKDCSVNNMATTVIEGR</sequence>
<evidence type="ECO:0000313" key="1">
    <source>
        <dbReference type="EMBL" id="KAI3692207.1"/>
    </source>
</evidence>
<comment type="caution">
    <text evidence="1">The sequence shown here is derived from an EMBL/GenBank/DDBJ whole genome shotgun (WGS) entry which is preliminary data.</text>
</comment>
<reference evidence="2" key="1">
    <citation type="journal article" date="2022" name="Mol. Ecol. Resour.">
        <title>The genomes of chicory, endive, great burdock and yacon provide insights into Asteraceae palaeo-polyploidization history and plant inulin production.</title>
        <authorList>
            <person name="Fan W."/>
            <person name="Wang S."/>
            <person name="Wang H."/>
            <person name="Wang A."/>
            <person name="Jiang F."/>
            <person name="Liu H."/>
            <person name="Zhao H."/>
            <person name="Xu D."/>
            <person name="Zhang Y."/>
        </authorList>
    </citation>
    <scope>NUCLEOTIDE SEQUENCE [LARGE SCALE GENOMIC DNA]</scope>
    <source>
        <strain evidence="2">cv. Niubang</strain>
    </source>
</reference>